<dbReference type="SUPFAM" id="SSF55021">
    <property type="entry name" value="ACT-like"/>
    <property type="match status" value="1"/>
</dbReference>
<dbReference type="Gene3D" id="3.30.70.260">
    <property type="match status" value="2"/>
</dbReference>
<dbReference type="CDD" id="cd04871">
    <property type="entry name" value="ACT_PSP_2"/>
    <property type="match status" value="1"/>
</dbReference>
<dbReference type="NCBIfam" id="TIGR00338">
    <property type="entry name" value="serB"/>
    <property type="match status" value="1"/>
</dbReference>
<dbReference type="InterPro" id="IPR045865">
    <property type="entry name" value="ACT-like_dom_sf"/>
</dbReference>
<evidence type="ECO:0000256" key="3">
    <source>
        <dbReference type="ARBA" id="ARBA00009184"/>
    </source>
</evidence>
<evidence type="ECO:0000256" key="7">
    <source>
        <dbReference type="ARBA" id="ARBA00022723"/>
    </source>
</evidence>
<dbReference type="CDD" id="cd07500">
    <property type="entry name" value="HAD_PSP"/>
    <property type="match status" value="1"/>
</dbReference>
<dbReference type="SFLD" id="SFLDF00029">
    <property type="entry name" value="phosphoserine_phosphatase"/>
    <property type="match status" value="1"/>
</dbReference>
<evidence type="ECO:0000256" key="8">
    <source>
        <dbReference type="ARBA" id="ARBA00022801"/>
    </source>
</evidence>
<dbReference type="EC" id="3.1.3.3" evidence="4"/>
<comment type="catalytic activity">
    <reaction evidence="13">
        <text>O-phospho-D-serine + H2O = D-serine + phosphate</text>
        <dbReference type="Rhea" id="RHEA:24873"/>
        <dbReference type="ChEBI" id="CHEBI:15377"/>
        <dbReference type="ChEBI" id="CHEBI:35247"/>
        <dbReference type="ChEBI" id="CHEBI:43474"/>
        <dbReference type="ChEBI" id="CHEBI:58680"/>
        <dbReference type="EC" id="3.1.3.3"/>
    </reaction>
</comment>
<keyword evidence="8 16" id="KW-0378">Hydrolase</keyword>
<comment type="pathway">
    <text evidence="2">Amino-acid biosynthesis; L-serine biosynthesis; L-serine from 3-phospho-D-glycerate: step 3/3.</text>
</comment>
<dbReference type="PANTHER" id="PTHR43344">
    <property type="entry name" value="PHOSPHOSERINE PHOSPHATASE"/>
    <property type="match status" value="1"/>
</dbReference>
<dbReference type="GO" id="GO:0006564">
    <property type="term" value="P:L-serine biosynthetic process"/>
    <property type="evidence" value="ECO:0007669"/>
    <property type="project" value="UniProtKB-KW"/>
</dbReference>
<evidence type="ECO:0000256" key="9">
    <source>
        <dbReference type="ARBA" id="ARBA00022842"/>
    </source>
</evidence>
<evidence type="ECO:0000256" key="14">
    <source>
        <dbReference type="PIRSR" id="PIRSR604469-1"/>
    </source>
</evidence>
<dbReference type="InterPro" id="IPR023214">
    <property type="entry name" value="HAD_sf"/>
</dbReference>
<evidence type="ECO:0000256" key="13">
    <source>
        <dbReference type="ARBA" id="ARBA00048523"/>
    </source>
</evidence>
<dbReference type="PROSITE" id="PS51671">
    <property type="entry name" value="ACT"/>
    <property type="match status" value="1"/>
</dbReference>
<dbReference type="PANTHER" id="PTHR43344:SF2">
    <property type="entry name" value="PHOSPHOSERINE PHOSPHATASE"/>
    <property type="match status" value="1"/>
</dbReference>
<dbReference type="UniPathway" id="UPA00135">
    <property type="reaction ID" value="UER00198"/>
</dbReference>
<protein>
    <recommendedName>
        <fullName evidence="5">Phosphoserine phosphatase</fullName>
        <ecNumber evidence="4">3.1.3.3</ecNumber>
    </recommendedName>
    <alternativeName>
        <fullName evidence="11">O-phosphoserine phosphohydrolase</fullName>
    </alternativeName>
</protein>
<comment type="catalytic activity">
    <reaction evidence="12">
        <text>O-phospho-L-serine + H2O = L-serine + phosphate</text>
        <dbReference type="Rhea" id="RHEA:21208"/>
        <dbReference type="ChEBI" id="CHEBI:15377"/>
        <dbReference type="ChEBI" id="CHEBI:33384"/>
        <dbReference type="ChEBI" id="CHEBI:43474"/>
        <dbReference type="ChEBI" id="CHEBI:57524"/>
        <dbReference type="EC" id="3.1.3.3"/>
    </reaction>
</comment>
<dbReference type="Pfam" id="PF13740">
    <property type="entry name" value="ACT_6"/>
    <property type="match status" value="1"/>
</dbReference>
<dbReference type="InterPro" id="IPR050582">
    <property type="entry name" value="HAD-like_SerB"/>
</dbReference>
<dbReference type="EMBL" id="SHBP01000002">
    <property type="protein sequence ID" value="RZO21093.1"/>
    <property type="molecule type" value="Genomic_DNA"/>
</dbReference>
<accession>A0A520MIP2</accession>
<evidence type="ECO:0000256" key="12">
    <source>
        <dbReference type="ARBA" id="ARBA00048138"/>
    </source>
</evidence>
<dbReference type="NCBIfam" id="TIGR01488">
    <property type="entry name" value="HAD-SF-IB"/>
    <property type="match status" value="1"/>
</dbReference>
<keyword evidence="7" id="KW-0479">Metal-binding</keyword>
<dbReference type="CDD" id="cd04870">
    <property type="entry name" value="ACT_PSP_1"/>
    <property type="match status" value="1"/>
</dbReference>
<gene>
    <name evidence="16" type="primary">serB</name>
    <name evidence="16" type="ORF">EVB03_02380</name>
</gene>
<keyword evidence="9" id="KW-0460">Magnesium</keyword>
<sequence>MVTGKMMGCHNVKQVLLINVYGEDRPGVTNAVAEVLSRFKVTVLDIGQAVIHDQLNMGILVAVPKEGSVSKIKSEVLAVLQTLDMQGRFLVVSEESYHDWVEQQGKARHIVTLLARSIDASHLNAVTKVTADQGLNIDKIVRLSGRVPLEGAEQMGQACVEFSVRGNPKSAEALRSLLLELAGQHNIDVAYQEDTIFRRSRQLVVFDMDSTLIDAEVIDELAIEAGVGEEVAAITEAAMRGEIDFTQSFTQRLALLEGLNAEVLQTVADRIRLNEGAEYLIHSLKQLGYTTAIVSGGFTFFGQRLKNILGVDYLYANELEIVDGIVTGRVTGDIIDGQRKADLLRELAHQQGLSLDQVIAVGDGANDLPMISIAGLGIAFRAKPLVKASAKQAISNVGLDGILYLLGYSDKDINKLH</sequence>
<keyword evidence="10" id="KW-0718">Serine biosynthesis</keyword>
<dbReference type="InterPro" id="IPR004469">
    <property type="entry name" value="PSP"/>
</dbReference>
<feature type="active site" description="Nucleophile" evidence="14">
    <location>
        <position position="207"/>
    </location>
</feature>
<evidence type="ECO:0000256" key="1">
    <source>
        <dbReference type="ARBA" id="ARBA00001946"/>
    </source>
</evidence>
<name>A0A520MIP2_9GAMM</name>
<organism evidence="16 17">
    <name type="scientific">SAR92 clade bacterium</name>
    <dbReference type="NCBI Taxonomy" id="2315479"/>
    <lineage>
        <taxon>Bacteria</taxon>
        <taxon>Pseudomonadati</taxon>
        <taxon>Pseudomonadota</taxon>
        <taxon>Gammaproteobacteria</taxon>
        <taxon>Cellvibrionales</taxon>
        <taxon>Porticoccaceae</taxon>
        <taxon>SAR92 clade</taxon>
    </lineage>
</organism>
<evidence type="ECO:0000256" key="5">
    <source>
        <dbReference type="ARBA" id="ARBA00015196"/>
    </source>
</evidence>
<dbReference type="GO" id="GO:0000287">
    <property type="term" value="F:magnesium ion binding"/>
    <property type="evidence" value="ECO:0007669"/>
    <property type="project" value="TreeGrafter"/>
</dbReference>
<dbReference type="SFLD" id="SFLDG01137">
    <property type="entry name" value="C1.6.1:_Phosphoserine_Phosphat"/>
    <property type="match status" value="1"/>
</dbReference>
<dbReference type="AlphaFoldDB" id="A0A520MIP2"/>
<evidence type="ECO:0000313" key="17">
    <source>
        <dbReference type="Proteomes" id="UP000315889"/>
    </source>
</evidence>
<dbReference type="InterPro" id="IPR049148">
    <property type="entry name" value="PSP_ACT"/>
</dbReference>
<dbReference type="Gene3D" id="3.40.50.1000">
    <property type="entry name" value="HAD superfamily/HAD-like"/>
    <property type="match status" value="1"/>
</dbReference>
<dbReference type="SUPFAM" id="SSF56784">
    <property type="entry name" value="HAD-like"/>
    <property type="match status" value="1"/>
</dbReference>
<dbReference type="SFLD" id="SFLDS00003">
    <property type="entry name" value="Haloacid_Dehalogenase"/>
    <property type="match status" value="1"/>
</dbReference>
<evidence type="ECO:0000259" key="15">
    <source>
        <dbReference type="PROSITE" id="PS51671"/>
    </source>
</evidence>
<dbReference type="GO" id="GO:0036424">
    <property type="term" value="F:L-phosphoserine phosphatase activity"/>
    <property type="evidence" value="ECO:0007669"/>
    <property type="project" value="InterPro"/>
</dbReference>
<dbReference type="SFLD" id="SFLDG01136">
    <property type="entry name" value="C1.6:_Phosphoserine_Phosphatas"/>
    <property type="match status" value="1"/>
</dbReference>
<keyword evidence="6" id="KW-0028">Amino-acid biosynthesis</keyword>
<feature type="active site" description="Proton donor" evidence="14">
    <location>
        <position position="209"/>
    </location>
</feature>
<comment type="similarity">
    <text evidence="3">Belongs to the HAD-like hydrolase superfamily. SerB family.</text>
</comment>
<reference evidence="16 17" key="1">
    <citation type="submission" date="2019-02" db="EMBL/GenBank/DDBJ databases">
        <title>Prokaryotic population dynamics and viral predation in marine succession experiment using metagenomics: the confinement effect.</title>
        <authorList>
            <person name="Haro-Moreno J.M."/>
            <person name="Rodriguez-Valera F."/>
            <person name="Lopez-Perez M."/>
        </authorList>
    </citation>
    <scope>NUCLEOTIDE SEQUENCE [LARGE SCALE GENOMIC DNA]</scope>
    <source>
        <strain evidence="16">MED-G170</strain>
    </source>
</reference>
<evidence type="ECO:0000256" key="11">
    <source>
        <dbReference type="ARBA" id="ARBA00031693"/>
    </source>
</evidence>
<feature type="domain" description="ACT" evidence="15">
    <location>
        <begin position="17"/>
        <end position="90"/>
    </location>
</feature>
<comment type="caution">
    <text evidence="16">The sequence shown here is derived from an EMBL/GenBank/DDBJ whole genome shotgun (WGS) entry which is preliminary data.</text>
</comment>
<evidence type="ECO:0000256" key="6">
    <source>
        <dbReference type="ARBA" id="ARBA00022605"/>
    </source>
</evidence>
<dbReference type="GO" id="GO:0005737">
    <property type="term" value="C:cytoplasm"/>
    <property type="evidence" value="ECO:0007669"/>
    <property type="project" value="TreeGrafter"/>
</dbReference>
<dbReference type="InterPro" id="IPR036412">
    <property type="entry name" value="HAD-like_sf"/>
</dbReference>
<evidence type="ECO:0000256" key="4">
    <source>
        <dbReference type="ARBA" id="ARBA00012640"/>
    </source>
</evidence>
<evidence type="ECO:0000256" key="10">
    <source>
        <dbReference type="ARBA" id="ARBA00023299"/>
    </source>
</evidence>
<proteinExistence type="inferred from homology"/>
<dbReference type="Proteomes" id="UP000315889">
    <property type="component" value="Unassembled WGS sequence"/>
</dbReference>
<dbReference type="InterPro" id="IPR002912">
    <property type="entry name" value="ACT_dom"/>
</dbReference>
<evidence type="ECO:0000256" key="2">
    <source>
        <dbReference type="ARBA" id="ARBA00005135"/>
    </source>
</evidence>
<dbReference type="Pfam" id="PF21086">
    <property type="entry name" value="ACT_PSP_2"/>
    <property type="match status" value="1"/>
</dbReference>
<dbReference type="Pfam" id="PF12710">
    <property type="entry name" value="HAD"/>
    <property type="match status" value="1"/>
</dbReference>
<comment type="cofactor">
    <cofactor evidence="1">
        <name>Mg(2+)</name>
        <dbReference type="ChEBI" id="CHEBI:18420"/>
    </cofactor>
</comment>
<evidence type="ECO:0000313" key="16">
    <source>
        <dbReference type="EMBL" id="RZO21093.1"/>
    </source>
</evidence>